<gene>
    <name evidence="3" type="ORF">ENS64_10600</name>
</gene>
<name>A0A7C4LLL3_9PLAN</name>
<evidence type="ECO:0000313" key="3">
    <source>
        <dbReference type="EMBL" id="HGT39694.1"/>
    </source>
</evidence>
<comment type="cofactor">
    <cofactor evidence="2">
        <name>Mn(2+)</name>
        <dbReference type="ChEBI" id="CHEBI:29035"/>
    </cofactor>
    <cofactor evidence="2">
        <name>Fe(2+)</name>
        <dbReference type="ChEBI" id="CHEBI:29033"/>
    </cofactor>
    <text evidence="2">Binds 1 Mn(2+) or Fe(2+) ion per subunit.</text>
</comment>
<keyword evidence="1" id="KW-0479">Metal-binding</keyword>
<evidence type="ECO:0000256" key="2">
    <source>
        <dbReference type="PIRSR" id="PIRSR602481-2"/>
    </source>
</evidence>
<comment type="cofactor">
    <cofactor evidence="1">
        <name>Zn(2+)</name>
        <dbReference type="ChEBI" id="CHEBI:29105"/>
    </cofactor>
    <text evidence="1">Binds 1 zinc ion per subunit.</text>
</comment>
<organism evidence="3">
    <name type="scientific">Schlesneria paludicola</name>
    <dbReference type="NCBI Taxonomy" id="360056"/>
    <lineage>
        <taxon>Bacteria</taxon>
        <taxon>Pseudomonadati</taxon>
        <taxon>Planctomycetota</taxon>
        <taxon>Planctomycetia</taxon>
        <taxon>Planctomycetales</taxon>
        <taxon>Planctomycetaceae</taxon>
        <taxon>Schlesneria</taxon>
    </lineage>
</organism>
<accession>A0A7C4LLL3</accession>
<keyword evidence="1" id="KW-0862">Zinc</keyword>
<dbReference type="Gene3D" id="1.10.10.10">
    <property type="entry name" value="Winged helix-like DNA-binding domain superfamily/Winged helix DNA-binding domain"/>
    <property type="match status" value="1"/>
</dbReference>
<dbReference type="InterPro" id="IPR036390">
    <property type="entry name" value="WH_DNA-bd_sf"/>
</dbReference>
<proteinExistence type="predicted"/>
<feature type="binding site" evidence="1">
    <location>
        <position position="87"/>
    </location>
    <ligand>
        <name>Zn(2+)</name>
        <dbReference type="ChEBI" id="CHEBI:29105"/>
    </ligand>
</feature>
<protein>
    <submittedName>
        <fullName evidence="3">Uncharacterized protein</fullName>
    </submittedName>
</protein>
<dbReference type="Pfam" id="PF01475">
    <property type="entry name" value="FUR"/>
    <property type="match status" value="1"/>
</dbReference>
<reference evidence="3" key="1">
    <citation type="journal article" date="2020" name="mSystems">
        <title>Genome- and Community-Level Interaction Insights into Carbon Utilization and Element Cycling Functions of Hydrothermarchaeota in Hydrothermal Sediment.</title>
        <authorList>
            <person name="Zhou Z."/>
            <person name="Liu Y."/>
            <person name="Xu W."/>
            <person name="Pan J."/>
            <person name="Luo Z.H."/>
            <person name="Li M."/>
        </authorList>
    </citation>
    <scope>NUCLEOTIDE SEQUENCE [LARGE SCALE GENOMIC DNA]</scope>
    <source>
        <strain evidence="3">SpSt-508</strain>
    </source>
</reference>
<dbReference type="EMBL" id="DSVQ01000014">
    <property type="protein sequence ID" value="HGT39694.1"/>
    <property type="molecule type" value="Genomic_DNA"/>
</dbReference>
<evidence type="ECO:0000256" key="1">
    <source>
        <dbReference type="PIRSR" id="PIRSR602481-1"/>
    </source>
</evidence>
<dbReference type="AlphaFoldDB" id="A0A7C4LLL3"/>
<dbReference type="GO" id="GO:0046872">
    <property type="term" value="F:metal ion binding"/>
    <property type="evidence" value="ECO:0007669"/>
    <property type="project" value="UniProtKB-KW"/>
</dbReference>
<keyword evidence="2" id="KW-0408">Iron</keyword>
<feature type="binding site" evidence="1">
    <location>
        <position position="90"/>
    </location>
    <ligand>
        <name>Zn(2+)</name>
        <dbReference type="ChEBI" id="CHEBI:29105"/>
    </ligand>
</feature>
<dbReference type="InterPro" id="IPR036388">
    <property type="entry name" value="WH-like_DNA-bd_sf"/>
</dbReference>
<sequence>MKWLGLLATDRRSFVSEPLLTPARPVSHRELAAQLSKTEIDLSTVFRNLVLLSETGLVRRIELGDRIWRTERAGVQGAAGHHSRFVCNRCGRIRCPNDGGPAYSPVTASGLLVEGIVPWRLCSESHALQTCTAD</sequence>
<dbReference type="SUPFAM" id="SSF46785">
    <property type="entry name" value="Winged helix' DNA-binding domain"/>
    <property type="match status" value="1"/>
</dbReference>
<feature type="binding site" evidence="2">
    <location>
        <position position="81"/>
    </location>
    <ligand>
        <name>Fe cation</name>
        <dbReference type="ChEBI" id="CHEBI:24875"/>
    </ligand>
</feature>
<dbReference type="GO" id="GO:0003700">
    <property type="term" value="F:DNA-binding transcription factor activity"/>
    <property type="evidence" value="ECO:0007669"/>
    <property type="project" value="InterPro"/>
</dbReference>
<dbReference type="InterPro" id="IPR002481">
    <property type="entry name" value="FUR"/>
</dbReference>
<comment type="caution">
    <text evidence="3">The sequence shown here is derived from an EMBL/GenBank/DDBJ whole genome shotgun (WGS) entry which is preliminary data.</text>
</comment>